<feature type="transmembrane region" description="Helical" evidence="9">
    <location>
        <begin position="311"/>
        <end position="330"/>
    </location>
</feature>
<dbReference type="GO" id="GO:0015173">
    <property type="term" value="F:aromatic amino acid transmembrane transporter activity"/>
    <property type="evidence" value="ECO:0007669"/>
    <property type="project" value="InterPro"/>
</dbReference>
<comment type="subcellular location">
    <subcellularLocation>
        <location evidence="1">Cell inner membrane</location>
        <topology evidence="1">Multi-pass membrane protein</topology>
    </subcellularLocation>
</comment>
<keyword evidence="11" id="KW-1185">Reference proteome</keyword>
<reference evidence="10 11" key="1">
    <citation type="submission" date="2015-11" db="EMBL/GenBank/DDBJ databases">
        <title>Genomic analysis of 38 Legionella species identifies large and diverse effector repertoires.</title>
        <authorList>
            <person name="Burstein D."/>
            <person name="Amaro F."/>
            <person name="Zusman T."/>
            <person name="Lifshitz Z."/>
            <person name="Cohen O."/>
            <person name="Gilbert J.A."/>
            <person name="Pupko T."/>
            <person name="Shuman H.A."/>
            <person name="Segal G."/>
        </authorList>
    </citation>
    <scope>NUCLEOTIDE SEQUENCE [LARGE SCALE GENOMIC DNA]</scope>
    <source>
        <strain evidence="10 11">ATCC 49506</strain>
    </source>
</reference>
<evidence type="ECO:0000313" key="10">
    <source>
        <dbReference type="EMBL" id="KTD33288.1"/>
    </source>
</evidence>
<dbReference type="EMBL" id="LNYO01000024">
    <property type="protein sequence ID" value="KTD33288.1"/>
    <property type="molecule type" value="Genomic_DNA"/>
</dbReference>
<keyword evidence="6" id="KW-0029">Amino-acid transport</keyword>
<dbReference type="OrthoDB" id="18749at2"/>
<dbReference type="AlphaFoldDB" id="A0A0W0WLU3"/>
<keyword evidence="2" id="KW-0813">Transport</keyword>
<dbReference type="PANTHER" id="PTHR46997:SF2">
    <property type="entry name" value="TYROSINE-SPECIFIC TRANSPORT SYSTEM"/>
    <property type="match status" value="1"/>
</dbReference>
<evidence type="ECO:0000256" key="9">
    <source>
        <dbReference type="SAM" id="Phobius"/>
    </source>
</evidence>
<feature type="transmembrane region" description="Helical" evidence="9">
    <location>
        <begin position="150"/>
        <end position="171"/>
    </location>
</feature>
<comment type="caution">
    <text evidence="10">The sequence shown here is derived from an EMBL/GenBank/DDBJ whole genome shotgun (WGS) entry which is preliminary data.</text>
</comment>
<feature type="transmembrane region" description="Helical" evidence="9">
    <location>
        <begin position="277"/>
        <end position="299"/>
    </location>
</feature>
<feature type="transmembrane region" description="Helical" evidence="9">
    <location>
        <begin position="39"/>
        <end position="61"/>
    </location>
</feature>
<keyword evidence="8 9" id="KW-0472">Membrane</keyword>
<evidence type="ECO:0000256" key="1">
    <source>
        <dbReference type="ARBA" id="ARBA00004429"/>
    </source>
</evidence>
<keyword evidence="3" id="KW-1003">Cell membrane</keyword>
<dbReference type="Proteomes" id="UP000054725">
    <property type="component" value="Unassembled WGS sequence"/>
</dbReference>
<protein>
    <submittedName>
        <fullName evidence="10">Tyrosine-specific transport protein</fullName>
    </submittedName>
</protein>
<evidence type="ECO:0000256" key="5">
    <source>
        <dbReference type="ARBA" id="ARBA00022692"/>
    </source>
</evidence>
<evidence type="ECO:0000256" key="4">
    <source>
        <dbReference type="ARBA" id="ARBA00022519"/>
    </source>
</evidence>
<keyword evidence="4" id="KW-0997">Cell inner membrane</keyword>
<evidence type="ECO:0000256" key="2">
    <source>
        <dbReference type="ARBA" id="ARBA00022448"/>
    </source>
</evidence>
<dbReference type="STRING" id="45070.Lnau_2936"/>
<dbReference type="InterPro" id="IPR018227">
    <property type="entry name" value="Amino_acid_transport_2"/>
</dbReference>
<proteinExistence type="predicted"/>
<keyword evidence="5 9" id="KW-0812">Transmembrane</keyword>
<name>A0A0W0WLU3_9GAMM</name>
<dbReference type="GO" id="GO:0005886">
    <property type="term" value="C:plasma membrane"/>
    <property type="evidence" value="ECO:0007669"/>
    <property type="project" value="UniProtKB-SubCell"/>
</dbReference>
<feature type="transmembrane region" description="Helical" evidence="9">
    <location>
        <begin position="377"/>
        <end position="395"/>
    </location>
</feature>
<dbReference type="PATRIC" id="fig|45070.6.peg.3097"/>
<dbReference type="PANTHER" id="PTHR46997">
    <property type="entry name" value="LOW AFFINITY TRYPTOPHAN PERMEASE-RELATED"/>
    <property type="match status" value="1"/>
</dbReference>
<evidence type="ECO:0000313" key="11">
    <source>
        <dbReference type="Proteomes" id="UP000054725"/>
    </source>
</evidence>
<keyword evidence="7 9" id="KW-1133">Transmembrane helix</keyword>
<evidence type="ECO:0000256" key="8">
    <source>
        <dbReference type="ARBA" id="ARBA00023136"/>
    </source>
</evidence>
<accession>A0A0W0WLU3</accession>
<evidence type="ECO:0000256" key="3">
    <source>
        <dbReference type="ARBA" id="ARBA00022475"/>
    </source>
</evidence>
<dbReference type="RefSeq" id="WP_058505890.1">
    <property type="nucleotide sequence ID" value="NZ_CAAAIF010000003.1"/>
</dbReference>
<feature type="transmembrane region" description="Helical" evidence="9">
    <location>
        <begin position="177"/>
        <end position="197"/>
    </location>
</feature>
<feature type="transmembrane region" description="Helical" evidence="9">
    <location>
        <begin position="336"/>
        <end position="357"/>
    </location>
</feature>
<evidence type="ECO:0000256" key="6">
    <source>
        <dbReference type="ARBA" id="ARBA00022970"/>
    </source>
</evidence>
<feature type="transmembrane region" description="Helical" evidence="9">
    <location>
        <begin position="81"/>
        <end position="100"/>
    </location>
</feature>
<feature type="transmembrane region" description="Helical" evidence="9">
    <location>
        <begin position="209"/>
        <end position="229"/>
    </location>
</feature>
<dbReference type="Gene3D" id="1.20.1740.10">
    <property type="entry name" value="Amino acid/polyamine transporter I"/>
    <property type="match status" value="1"/>
</dbReference>
<feature type="transmembrane region" description="Helical" evidence="9">
    <location>
        <begin position="120"/>
        <end position="138"/>
    </location>
</feature>
<dbReference type="PRINTS" id="PR00166">
    <property type="entry name" value="AROAAPRMEASE"/>
</dbReference>
<evidence type="ECO:0000256" key="7">
    <source>
        <dbReference type="ARBA" id="ARBA00022989"/>
    </source>
</evidence>
<dbReference type="InterPro" id="IPR013059">
    <property type="entry name" value="Trp_tyr_transpt"/>
</dbReference>
<gene>
    <name evidence="10" type="ORF">Lnau_2936</name>
</gene>
<dbReference type="GO" id="GO:0003333">
    <property type="term" value="P:amino acid transmembrane transport"/>
    <property type="evidence" value="ECO:0007669"/>
    <property type="project" value="InterPro"/>
</dbReference>
<dbReference type="Pfam" id="PF03222">
    <property type="entry name" value="Trp_Tyr_perm"/>
    <property type="match status" value="1"/>
</dbReference>
<organism evidence="10 11">
    <name type="scientific">Legionella nautarum</name>
    <dbReference type="NCBI Taxonomy" id="45070"/>
    <lineage>
        <taxon>Bacteria</taxon>
        <taxon>Pseudomonadati</taxon>
        <taxon>Pseudomonadota</taxon>
        <taxon>Gammaproteobacteria</taxon>
        <taxon>Legionellales</taxon>
        <taxon>Legionellaceae</taxon>
        <taxon>Legionella</taxon>
    </lineage>
</organism>
<sequence>MKSRFIGGILLIVGTSIGGGMLALPVANAATGFWQSSLFLLLCWAIMTLGALFILEANLYLPQGKHMVSMAAATLGSPGLLAAWLSYLFLLYTLLSAYISGGADVFGNLFSQIGISINEWQASTLFTLVFGLIVYGGIRQVDLFNRGLMFGKLAIYFILVLLIAPHIQLNYLQGGNYQYITGTVMILITSFGFAIIVPNLRDYFDDDIVLLRKVVLIGSLIPLLCYLAWDAVIIGSLPTTGDTGLAALMHDEHTTSALATTLSNTVQSTVISSLFNFFTSICMLTAFLGVSLCLISFLADGLNLEQRGKQGLGLFLLTFVPPLLVVIYYPGAYIQALSYAGIFCVILLLLLPALMTVYGRKKFIPRYTVPGGKISQWAVIAFSILLLANSIWALIPPKG</sequence>